<dbReference type="EMBL" id="CAWUPB010001160">
    <property type="protein sequence ID" value="CAK7340415.1"/>
    <property type="molecule type" value="Genomic_DNA"/>
</dbReference>
<name>A0AAV1RVL0_9ROSI</name>
<organism evidence="2 3">
    <name type="scientific">Dovyalis caffra</name>
    <dbReference type="NCBI Taxonomy" id="77055"/>
    <lineage>
        <taxon>Eukaryota</taxon>
        <taxon>Viridiplantae</taxon>
        <taxon>Streptophyta</taxon>
        <taxon>Embryophyta</taxon>
        <taxon>Tracheophyta</taxon>
        <taxon>Spermatophyta</taxon>
        <taxon>Magnoliopsida</taxon>
        <taxon>eudicotyledons</taxon>
        <taxon>Gunneridae</taxon>
        <taxon>Pentapetalae</taxon>
        <taxon>rosids</taxon>
        <taxon>fabids</taxon>
        <taxon>Malpighiales</taxon>
        <taxon>Salicaceae</taxon>
        <taxon>Flacourtieae</taxon>
        <taxon>Dovyalis</taxon>
    </lineage>
</organism>
<reference evidence="2 3" key="1">
    <citation type="submission" date="2024-01" db="EMBL/GenBank/DDBJ databases">
        <authorList>
            <person name="Waweru B."/>
        </authorList>
    </citation>
    <scope>NUCLEOTIDE SEQUENCE [LARGE SCALE GENOMIC DNA]</scope>
</reference>
<dbReference type="Proteomes" id="UP001314170">
    <property type="component" value="Unassembled WGS sequence"/>
</dbReference>
<evidence type="ECO:0000313" key="2">
    <source>
        <dbReference type="EMBL" id="CAK7340415.1"/>
    </source>
</evidence>
<protein>
    <submittedName>
        <fullName evidence="2">Uncharacterized protein</fullName>
    </submittedName>
</protein>
<keyword evidence="3" id="KW-1185">Reference proteome</keyword>
<dbReference type="AlphaFoldDB" id="A0AAV1RVL0"/>
<comment type="caution">
    <text evidence="2">The sequence shown here is derived from an EMBL/GenBank/DDBJ whole genome shotgun (WGS) entry which is preliminary data.</text>
</comment>
<sequence length="54" mass="5761">MISLHVDPCRTSKGFGSASVDPQRTAKGGRSKLTTIYKGMEEQSKDSYLALAAA</sequence>
<proteinExistence type="predicted"/>
<feature type="region of interest" description="Disordered" evidence="1">
    <location>
        <begin position="1"/>
        <end position="28"/>
    </location>
</feature>
<accession>A0AAV1RVL0</accession>
<gene>
    <name evidence="2" type="ORF">DCAF_LOCUS15497</name>
</gene>
<evidence type="ECO:0000313" key="3">
    <source>
        <dbReference type="Proteomes" id="UP001314170"/>
    </source>
</evidence>
<evidence type="ECO:0000256" key="1">
    <source>
        <dbReference type="SAM" id="MobiDB-lite"/>
    </source>
</evidence>